<feature type="compositionally biased region" description="Polar residues" evidence="1">
    <location>
        <begin position="90"/>
        <end position="99"/>
    </location>
</feature>
<protein>
    <submittedName>
        <fullName evidence="2">Uncharacterized protein</fullName>
    </submittedName>
</protein>
<feature type="region of interest" description="Disordered" evidence="1">
    <location>
        <begin position="90"/>
        <end position="111"/>
    </location>
</feature>
<feature type="compositionally biased region" description="Basic and acidic residues" evidence="1">
    <location>
        <begin position="100"/>
        <end position="111"/>
    </location>
</feature>
<comment type="caution">
    <text evidence="2">The sequence shown here is derived from an EMBL/GenBank/DDBJ whole genome shotgun (WGS) entry which is preliminary data.</text>
</comment>
<proteinExistence type="predicted"/>
<sequence length="111" mass="13110">MRAYSEDDIRRAVEEVIAAGMEKFLYEWPFSTIYPRQSSRNDSGRHNKNLDETKDDLILRVYSEDDIRRAVEEVIAAGMEKFLYQWPFSTKCSRQSSRNDSGRHNKNLDEK</sequence>
<evidence type="ECO:0000256" key="1">
    <source>
        <dbReference type="SAM" id="MobiDB-lite"/>
    </source>
</evidence>
<dbReference type="EMBL" id="WBOS01000004">
    <property type="protein sequence ID" value="KAB2336077.1"/>
    <property type="molecule type" value="Genomic_DNA"/>
</dbReference>
<gene>
    <name evidence="2" type="ORF">F7731_11225</name>
</gene>
<name>A0A6L3V9N4_9BACI</name>
<dbReference type="OrthoDB" id="10001995at2"/>
<dbReference type="NCBIfam" id="NF047410">
    <property type="entry name" value="CotG_ExsB_Nterm"/>
    <property type="match status" value="2"/>
</dbReference>
<dbReference type="AlphaFoldDB" id="A0A6L3V9N4"/>
<dbReference type="Proteomes" id="UP000481030">
    <property type="component" value="Unassembled WGS sequence"/>
</dbReference>
<evidence type="ECO:0000313" key="2">
    <source>
        <dbReference type="EMBL" id="KAB2336077.1"/>
    </source>
</evidence>
<reference evidence="2 3" key="1">
    <citation type="journal article" date="2016" name="Antonie Van Leeuwenhoek">
        <title>Bacillus depressus sp. nov., isolated from soil of a sunflower field.</title>
        <authorList>
            <person name="Wei X."/>
            <person name="Xin D."/>
            <person name="Xin Y."/>
            <person name="Zhang H."/>
            <person name="Wang T."/>
            <person name="Zhang J."/>
        </authorList>
    </citation>
    <scope>NUCLEOTIDE SEQUENCE [LARGE SCALE GENOMIC DNA]</scope>
    <source>
        <strain evidence="2 3">BZ1</strain>
    </source>
</reference>
<accession>A0A6L3V9N4</accession>
<keyword evidence="3" id="KW-1185">Reference proteome</keyword>
<evidence type="ECO:0000313" key="3">
    <source>
        <dbReference type="Proteomes" id="UP000481030"/>
    </source>
</evidence>
<organism evidence="2 3">
    <name type="scientific">Cytobacillus depressus</name>
    <dbReference type="NCBI Taxonomy" id="1602942"/>
    <lineage>
        <taxon>Bacteria</taxon>
        <taxon>Bacillati</taxon>
        <taxon>Bacillota</taxon>
        <taxon>Bacilli</taxon>
        <taxon>Bacillales</taxon>
        <taxon>Bacillaceae</taxon>
        <taxon>Cytobacillus</taxon>
    </lineage>
</organism>
<dbReference type="RefSeq" id="WP_151534879.1">
    <property type="nucleotide sequence ID" value="NZ_WBOS01000004.1"/>
</dbReference>